<evidence type="ECO:0000256" key="2">
    <source>
        <dbReference type="ARBA" id="ARBA00022980"/>
    </source>
</evidence>
<dbReference type="HAMAP" id="MF_00374">
    <property type="entry name" value="Ribosomal_uL29"/>
    <property type="match status" value="1"/>
</dbReference>
<dbReference type="GO" id="GO:0003735">
    <property type="term" value="F:structural constituent of ribosome"/>
    <property type="evidence" value="ECO:0007669"/>
    <property type="project" value="InterPro"/>
</dbReference>
<evidence type="ECO:0000256" key="1">
    <source>
        <dbReference type="ARBA" id="ARBA00009254"/>
    </source>
</evidence>
<dbReference type="Gene3D" id="1.10.287.310">
    <property type="match status" value="1"/>
</dbReference>
<name>A0A4D6WX12_9FLOR</name>
<keyword evidence="3" id="KW-0687">Ribonucleoprotein</keyword>
<dbReference type="GO" id="GO:0006412">
    <property type="term" value="P:translation"/>
    <property type="evidence" value="ECO:0007669"/>
    <property type="project" value="InterPro"/>
</dbReference>
<gene>
    <name evidence="4" type="primary">rpl29</name>
</gene>
<dbReference type="InterPro" id="IPR036049">
    <property type="entry name" value="Ribosomal_uL29_sf"/>
</dbReference>
<geneLocation type="plastid" evidence="4"/>
<keyword evidence="2 4" id="KW-0689">Ribosomal protein</keyword>
<dbReference type="NCBIfam" id="TIGR00012">
    <property type="entry name" value="L29"/>
    <property type="match status" value="1"/>
</dbReference>
<sequence length="66" mass="7888">MKLNIKKEWENLDLQTIANNINELKKEIIFLKVKQATQQNIKPHLFKNKKNELAQMLTLETLKKQK</sequence>
<dbReference type="Pfam" id="PF00831">
    <property type="entry name" value="Ribosomal_L29"/>
    <property type="match status" value="1"/>
</dbReference>
<dbReference type="SUPFAM" id="SSF46561">
    <property type="entry name" value="Ribosomal protein L29 (L29p)"/>
    <property type="match status" value="1"/>
</dbReference>
<dbReference type="AlphaFoldDB" id="A0A4D6WX12"/>
<dbReference type="InterPro" id="IPR001854">
    <property type="entry name" value="Ribosomal_uL29"/>
</dbReference>
<accession>A0A4D6WX12</accession>
<organism evidence="4">
    <name type="scientific">Pterothamnion crispum</name>
    <dbReference type="NCBI Taxonomy" id="1550583"/>
    <lineage>
        <taxon>Eukaryota</taxon>
        <taxon>Rhodophyta</taxon>
        <taxon>Florideophyceae</taxon>
        <taxon>Rhodymeniophycidae</taxon>
        <taxon>Ceramiales</taxon>
        <taxon>Ceramiaceae</taxon>
        <taxon>Pterothamnion</taxon>
    </lineage>
</organism>
<protein>
    <submittedName>
        <fullName evidence="4">Ribosomal protein L29</fullName>
    </submittedName>
</protein>
<dbReference type="GO" id="GO:0005840">
    <property type="term" value="C:ribosome"/>
    <property type="evidence" value="ECO:0007669"/>
    <property type="project" value="UniProtKB-KW"/>
</dbReference>
<comment type="similarity">
    <text evidence="1">Belongs to the universal ribosomal protein uL29 family.</text>
</comment>
<reference evidence="4" key="1">
    <citation type="journal article" date="2019" name="Mol. Phylogenet. Evol.">
        <title>Morphological evolution and classification of the red algal order Ceramiales inferred using plastid phylogenomics.</title>
        <authorList>
            <person name="Diaz-Tapia P."/>
            <person name="Pasella M.M."/>
            <person name="Verbruggen H."/>
            <person name="Maggs C.A."/>
        </authorList>
    </citation>
    <scope>NUCLEOTIDE SEQUENCE</scope>
    <source>
        <strain evidence="4">29588_5</strain>
    </source>
</reference>
<proteinExistence type="inferred from homology"/>
<dbReference type="GO" id="GO:1990904">
    <property type="term" value="C:ribonucleoprotein complex"/>
    <property type="evidence" value="ECO:0007669"/>
    <property type="project" value="UniProtKB-KW"/>
</dbReference>
<evidence type="ECO:0000313" key="4">
    <source>
        <dbReference type="EMBL" id="QCI08274.1"/>
    </source>
</evidence>
<dbReference type="EMBL" id="MK814723">
    <property type="protein sequence ID" value="QCI08274.1"/>
    <property type="molecule type" value="Genomic_DNA"/>
</dbReference>
<reference evidence="4" key="2">
    <citation type="submission" date="2019-04" db="EMBL/GenBank/DDBJ databases">
        <authorList>
            <person name="Pasella M."/>
        </authorList>
    </citation>
    <scope>NUCLEOTIDE SEQUENCE</scope>
    <source>
        <strain evidence="4">29588_5</strain>
    </source>
</reference>
<evidence type="ECO:0000256" key="3">
    <source>
        <dbReference type="ARBA" id="ARBA00023274"/>
    </source>
</evidence>
<keyword evidence="4" id="KW-0934">Plastid</keyword>